<dbReference type="Proteomes" id="UP000826656">
    <property type="component" value="Unassembled WGS sequence"/>
</dbReference>
<dbReference type="InterPro" id="IPR054722">
    <property type="entry name" value="PolX-like_BBD"/>
</dbReference>
<dbReference type="Pfam" id="PF22936">
    <property type="entry name" value="Pol_BBD"/>
    <property type="match status" value="1"/>
</dbReference>
<proteinExistence type="predicted"/>
<reference evidence="2 3" key="1">
    <citation type="journal article" date="2021" name="bioRxiv">
        <title>Chromosome-scale and haplotype-resolved genome assembly of a tetraploid potato cultivar.</title>
        <authorList>
            <person name="Sun H."/>
            <person name="Jiao W.-B."/>
            <person name="Krause K."/>
            <person name="Campoy J.A."/>
            <person name="Goel M."/>
            <person name="Folz-Donahue K."/>
            <person name="Kukat C."/>
            <person name="Huettel B."/>
            <person name="Schneeberger K."/>
        </authorList>
    </citation>
    <scope>NUCLEOTIDE SEQUENCE [LARGE SCALE GENOMIC DNA]</scope>
    <source>
        <strain evidence="2">SolTubOtavaFocal</strain>
        <tissue evidence="2">Leaves</tissue>
    </source>
</reference>
<keyword evidence="3" id="KW-1185">Reference proteome</keyword>
<accession>A0ABQ7VJR6</accession>
<dbReference type="EMBL" id="JAIVGD010000011">
    <property type="protein sequence ID" value="KAH0768760.1"/>
    <property type="molecule type" value="Genomic_DNA"/>
</dbReference>
<organism evidence="2 3">
    <name type="scientific">Solanum tuberosum</name>
    <name type="common">Potato</name>
    <dbReference type="NCBI Taxonomy" id="4113"/>
    <lineage>
        <taxon>Eukaryota</taxon>
        <taxon>Viridiplantae</taxon>
        <taxon>Streptophyta</taxon>
        <taxon>Embryophyta</taxon>
        <taxon>Tracheophyta</taxon>
        <taxon>Spermatophyta</taxon>
        <taxon>Magnoliopsida</taxon>
        <taxon>eudicotyledons</taxon>
        <taxon>Gunneridae</taxon>
        <taxon>Pentapetalae</taxon>
        <taxon>asterids</taxon>
        <taxon>lamiids</taxon>
        <taxon>Solanales</taxon>
        <taxon>Solanaceae</taxon>
        <taxon>Solanoideae</taxon>
        <taxon>Solaneae</taxon>
        <taxon>Solanum</taxon>
    </lineage>
</organism>
<feature type="domain" description="Retrovirus-related Pol polyprotein from transposon TNT 1-94-like beta-barrel" evidence="1">
    <location>
        <begin position="14"/>
        <end position="64"/>
    </location>
</feature>
<name>A0ABQ7VJR6_SOLTU</name>
<evidence type="ECO:0000313" key="2">
    <source>
        <dbReference type="EMBL" id="KAH0768760.1"/>
    </source>
</evidence>
<evidence type="ECO:0000313" key="3">
    <source>
        <dbReference type="Proteomes" id="UP000826656"/>
    </source>
</evidence>
<protein>
    <recommendedName>
        <fullName evidence="1">Retrovirus-related Pol polyprotein from transposon TNT 1-94-like beta-barrel domain-containing protein</fullName>
    </recommendedName>
</protein>
<gene>
    <name evidence="2" type="ORF">KY290_012741</name>
</gene>
<sequence length="153" mass="16959">MMETSNSSGSCASLVATDNSTYPVANEGVMKIDVGSTGVVKLNDLFHAPGLKRNLVSVSQITDFGKYILFCPNDVKILDNVNNIFVDVVLTSEKKGSLFVMAIGESYVKKTSQRDSAAIWHAQLGHLGYQLLGKSIQRNWWMVYQLCKIFMKM</sequence>
<evidence type="ECO:0000259" key="1">
    <source>
        <dbReference type="Pfam" id="PF22936"/>
    </source>
</evidence>
<comment type="caution">
    <text evidence="2">The sequence shown here is derived from an EMBL/GenBank/DDBJ whole genome shotgun (WGS) entry which is preliminary data.</text>
</comment>